<evidence type="ECO:0000256" key="5">
    <source>
        <dbReference type="SAM" id="Phobius"/>
    </source>
</evidence>
<dbReference type="PANTHER" id="PTHR33514:SF13">
    <property type="entry name" value="PROTEIN ABCI12, CHLOROPLASTIC"/>
    <property type="match status" value="1"/>
</dbReference>
<feature type="transmembrane region" description="Helical" evidence="5">
    <location>
        <begin position="197"/>
        <end position="215"/>
    </location>
</feature>
<evidence type="ECO:0000256" key="1">
    <source>
        <dbReference type="ARBA" id="ARBA00004141"/>
    </source>
</evidence>
<sequence>MGNITLGRYMPLDSPIHKMDPRAKIGAMLLMLAAIFFPAGWLGYLIIFVTVSAVILIGKLSFSYILKSMKPMMFMMIFLLIINCLAVRTGDVAFTLFGFSVYMDAITQTLYIVVRLLLMIMITTCLTATTKPLDMTLGIEDLLKPFQRFGVPSHEIAMLISIALRFIPDLIDETSRIMKAQESRGVDMKEGKLKERIMAILSLIVPLFVSAFQRAEDLANAMEARGYAPGEPRTRYKVLKMQRNDWILLFGSAAVLGLMIWLSYFA</sequence>
<evidence type="ECO:0000256" key="3">
    <source>
        <dbReference type="ARBA" id="ARBA00022989"/>
    </source>
</evidence>
<dbReference type="RefSeq" id="WP_105303135.1">
    <property type="nucleotide sequence ID" value="NZ_JAQXPC010000030.1"/>
</dbReference>
<keyword evidence="2 5" id="KW-0812">Transmembrane</keyword>
<keyword evidence="3 5" id="KW-1133">Transmembrane helix</keyword>
<organism evidence="6 7">
    <name type="scientific">Stecheria intestinalis</name>
    <dbReference type="NCBI Taxonomy" id="2606630"/>
    <lineage>
        <taxon>Bacteria</taxon>
        <taxon>Bacillati</taxon>
        <taxon>Bacillota</taxon>
        <taxon>Erysipelotrichia</taxon>
        <taxon>Erysipelotrichales</taxon>
        <taxon>Erysipelotrichaceae</taxon>
        <taxon>Stecheria</taxon>
    </lineage>
</organism>
<evidence type="ECO:0000256" key="2">
    <source>
        <dbReference type="ARBA" id="ARBA00022692"/>
    </source>
</evidence>
<comment type="subcellular location">
    <subcellularLocation>
        <location evidence="1">Membrane</location>
        <topology evidence="1">Multi-pass membrane protein</topology>
    </subcellularLocation>
</comment>
<dbReference type="InterPro" id="IPR003339">
    <property type="entry name" value="ABC/ECF_trnsptr_transmembrane"/>
</dbReference>
<dbReference type="EMBL" id="VUMN01000003">
    <property type="protein sequence ID" value="MSS57788.1"/>
    <property type="molecule type" value="Genomic_DNA"/>
</dbReference>
<dbReference type="AlphaFoldDB" id="A0A7X2NRL5"/>
<evidence type="ECO:0000313" key="6">
    <source>
        <dbReference type="EMBL" id="MSS57788.1"/>
    </source>
</evidence>
<dbReference type="Pfam" id="PF02361">
    <property type="entry name" value="CbiQ"/>
    <property type="match status" value="1"/>
</dbReference>
<feature type="transmembrane region" description="Helical" evidence="5">
    <location>
        <begin position="246"/>
        <end position="265"/>
    </location>
</feature>
<dbReference type="GO" id="GO:0005886">
    <property type="term" value="C:plasma membrane"/>
    <property type="evidence" value="ECO:0007669"/>
    <property type="project" value="TreeGrafter"/>
</dbReference>
<dbReference type="PANTHER" id="PTHR33514">
    <property type="entry name" value="PROTEIN ABCI12, CHLOROPLASTIC"/>
    <property type="match status" value="1"/>
</dbReference>
<accession>A0A7X2NRL5</accession>
<feature type="transmembrane region" description="Helical" evidence="5">
    <location>
        <begin position="109"/>
        <end position="129"/>
    </location>
</feature>
<reference evidence="6 7" key="1">
    <citation type="submission" date="2019-08" db="EMBL/GenBank/DDBJ databases">
        <title>In-depth cultivation of the pig gut microbiome towards novel bacterial diversity and tailored functional studies.</title>
        <authorList>
            <person name="Wylensek D."/>
            <person name="Hitch T.C.A."/>
            <person name="Clavel T."/>
        </authorList>
    </citation>
    <scope>NUCLEOTIDE SEQUENCE [LARGE SCALE GENOMIC DNA]</scope>
    <source>
        <strain evidence="6 7">Oil+RF-744-GAM-WT-6</strain>
    </source>
</reference>
<gene>
    <name evidence="6" type="ORF">FYJ51_02570</name>
</gene>
<keyword evidence="4 5" id="KW-0472">Membrane</keyword>
<protein>
    <submittedName>
        <fullName evidence="6">Energy-coupling factor transporter transmembrane protein EcfT</fullName>
    </submittedName>
</protein>
<keyword evidence="7" id="KW-1185">Reference proteome</keyword>
<dbReference type="Proteomes" id="UP000461880">
    <property type="component" value="Unassembled WGS sequence"/>
</dbReference>
<feature type="transmembrane region" description="Helical" evidence="5">
    <location>
        <begin position="78"/>
        <end position="103"/>
    </location>
</feature>
<proteinExistence type="predicted"/>
<comment type="caution">
    <text evidence="6">The sequence shown here is derived from an EMBL/GenBank/DDBJ whole genome shotgun (WGS) entry which is preliminary data.</text>
</comment>
<dbReference type="CDD" id="cd16914">
    <property type="entry name" value="EcfT"/>
    <property type="match status" value="1"/>
</dbReference>
<name>A0A7X2NRL5_9FIRM</name>
<evidence type="ECO:0000313" key="7">
    <source>
        <dbReference type="Proteomes" id="UP000461880"/>
    </source>
</evidence>
<feature type="transmembrane region" description="Helical" evidence="5">
    <location>
        <begin position="21"/>
        <end position="39"/>
    </location>
</feature>
<evidence type="ECO:0000256" key="4">
    <source>
        <dbReference type="ARBA" id="ARBA00023136"/>
    </source>
</evidence>